<name>A0ABQ5G9M0_9ASTR</name>
<dbReference type="EMBL" id="BQNB010018239">
    <property type="protein sequence ID" value="GJT72231.1"/>
    <property type="molecule type" value="Genomic_DNA"/>
</dbReference>
<evidence type="ECO:0000313" key="3">
    <source>
        <dbReference type="Proteomes" id="UP001151760"/>
    </source>
</evidence>
<protein>
    <submittedName>
        <fullName evidence="2">Uncharacterized protein</fullName>
    </submittedName>
</protein>
<feature type="region of interest" description="Disordered" evidence="1">
    <location>
        <begin position="1"/>
        <end position="98"/>
    </location>
</feature>
<evidence type="ECO:0000313" key="2">
    <source>
        <dbReference type="EMBL" id="GJT72231.1"/>
    </source>
</evidence>
<feature type="compositionally biased region" description="Polar residues" evidence="1">
    <location>
        <begin position="38"/>
        <end position="50"/>
    </location>
</feature>
<comment type="caution">
    <text evidence="2">The sequence shown here is derived from an EMBL/GenBank/DDBJ whole genome shotgun (WGS) entry which is preliminary data.</text>
</comment>
<evidence type="ECO:0000256" key="1">
    <source>
        <dbReference type="SAM" id="MobiDB-lite"/>
    </source>
</evidence>
<feature type="compositionally biased region" description="Polar residues" evidence="1">
    <location>
        <begin position="87"/>
        <end position="98"/>
    </location>
</feature>
<proteinExistence type="predicted"/>
<feature type="compositionally biased region" description="Polar residues" evidence="1">
    <location>
        <begin position="69"/>
        <end position="79"/>
    </location>
</feature>
<gene>
    <name evidence="2" type="ORF">Tco_1031517</name>
</gene>
<reference evidence="2" key="1">
    <citation type="journal article" date="2022" name="Int. J. Mol. Sci.">
        <title>Draft Genome of Tanacetum Coccineum: Genomic Comparison of Closely Related Tanacetum-Family Plants.</title>
        <authorList>
            <person name="Yamashiro T."/>
            <person name="Shiraishi A."/>
            <person name="Nakayama K."/>
            <person name="Satake H."/>
        </authorList>
    </citation>
    <scope>NUCLEOTIDE SEQUENCE</scope>
</reference>
<organism evidence="2 3">
    <name type="scientific">Tanacetum coccineum</name>
    <dbReference type="NCBI Taxonomy" id="301880"/>
    <lineage>
        <taxon>Eukaryota</taxon>
        <taxon>Viridiplantae</taxon>
        <taxon>Streptophyta</taxon>
        <taxon>Embryophyta</taxon>
        <taxon>Tracheophyta</taxon>
        <taxon>Spermatophyta</taxon>
        <taxon>Magnoliopsida</taxon>
        <taxon>eudicotyledons</taxon>
        <taxon>Gunneridae</taxon>
        <taxon>Pentapetalae</taxon>
        <taxon>asterids</taxon>
        <taxon>campanulids</taxon>
        <taxon>Asterales</taxon>
        <taxon>Asteraceae</taxon>
        <taxon>Asteroideae</taxon>
        <taxon>Anthemideae</taxon>
        <taxon>Anthemidinae</taxon>
        <taxon>Tanacetum</taxon>
    </lineage>
</organism>
<dbReference type="Proteomes" id="UP001151760">
    <property type="component" value="Unassembled WGS sequence"/>
</dbReference>
<keyword evidence="3" id="KW-1185">Reference proteome</keyword>
<accession>A0ABQ5G9M0</accession>
<reference evidence="2" key="2">
    <citation type="submission" date="2022-01" db="EMBL/GenBank/DDBJ databases">
        <authorList>
            <person name="Yamashiro T."/>
            <person name="Shiraishi A."/>
            <person name="Satake H."/>
            <person name="Nakayama K."/>
        </authorList>
    </citation>
    <scope>NUCLEOTIDE SEQUENCE</scope>
</reference>
<sequence>MERGFLTVKRRGSGSVVKEKRGSADVANPLGKQGVLPGTNSTPTGVNSVPNDLESCPTVSEAHGIDSPANANQEYTNDAGTKVGPTPTGNTPVIFSYA</sequence>